<protein>
    <recommendedName>
        <fullName evidence="4">Flagellar hook protein FlgE</fullName>
    </recommendedName>
</protein>
<evidence type="ECO:0000313" key="7">
    <source>
        <dbReference type="EMBL" id="NYZ23913.1"/>
    </source>
</evidence>
<evidence type="ECO:0000256" key="1">
    <source>
        <dbReference type="ARBA" id="ARBA00004117"/>
    </source>
</evidence>
<proteinExistence type="inferred from homology"/>
<accession>A0ABX2TLH7</accession>
<keyword evidence="7" id="KW-0282">Flagellum</keyword>
<dbReference type="InterPro" id="IPR010930">
    <property type="entry name" value="Flg_bb/hook_C_dom"/>
</dbReference>
<dbReference type="SUPFAM" id="SSF117143">
    <property type="entry name" value="Flagellar hook protein flgE"/>
    <property type="match status" value="1"/>
</dbReference>
<evidence type="ECO:0000313" key="8">
    <source>
        <dbReference type="Proteomes" id="UP000584642"/>
    </source>
</evidence>
<dbReference type="EMBL" id="JABFDB010000032">
    <property type="protein sequence ID" value="NYZ23913.1"/>
    <property type="molecule type" value="Genomic_DNA"/>
</dbReference>
<dbReference type="InterPro" id="IPR037925">
    <property type="entry name" value="FlgE/F/G-like"/>
</dbReference>
<evidence type="ECO:0000256" key="3">
    <source>
        <dbReference type="ARBA" id="ARBA00023143"/>
    </source>
</evidence>
<comment type="caution">
    <text evidence="7">The sequence shown here is derived from an EMBL/GenBank/DDBJ whole genome shotgun (WGS) entry which is preliminary data.</text>
</comment>
<evidence type="ECO:0000259" key="6">
    <source>
        <dbReference type="Pfam" id="PF06429"/>
    </source>
</evidence>
<comment type="similarity">
    <text evidence="2 4">Belongs to the flagella basal body rod proteins family.</text>
</comment>
<feature type="domain" description="Flagellar basal-body/hook protein C-terminal" evidence="6">
    <location>
        <begin position="868"/>
        <end position="910"/>
    </location>
</feature>
<dbReference type="Proteomes" id="UP000584642">
    <property type="component" value="Unassembled WGS sequence"/>
</dbReference>
<comment type="function">
    <text evidence="4">A flexible structure which links the flagellar filament to the drive apparatus in the basal body.</text>
</comment>
<dbReference type="InterPro" id="IPR020013">
    <property type="entry name" value="Flagellar_FlgE/F/G"/>
</dbReference>
<keyword evidence="7" id="KW-0969">Cilium</keyword>
<keyword evidence="8" id="KW-1185">Reference proteome</keyword>
<name>A0ABX2TLH7_9PROT</name>
<dbReference type="PANTHER" id="PTHR30435">
    <property type="entry name" value="FLAGELLAR PROTEIN"/>
    <property type="match status" value="1"/>
</dbReference>
<keyword evidence="3 4" id="KW-0975">Bacterial flagellum</keyword>
<dbReference type="Pfam" id="PF00460">
    <property type="entry name" value="Flg_bb_rod"/>
    <property type="match status" value="1"/>
</dbReference>
<evidence type="ECO:0000256" key="2">
    <source>
        <dbReference type="ARBA" id="ARBA00009677"/>
    </source>
</evidence>
<evidence type="ECO:0000256" key="4">
    <source>
        <dbReference type="RuleBase" id="RU362116"/>
    </source>
</evidence>
<reference evidence="7 8" key="1">
    <citation type="submission" date="2020-05" db="EMBL/GenBank/DDBJ databases">
        <title>Azospirillum oleiclasticum sp. nov, a nitrogen-fixing and heavy crude oil-emulsifying bacterium isolated from the crude oil of Yumen Oilfield.</title>
        <authorList>
            <person name="Wu D."/>
            <person name="Cai M."/>
            <person name="Zhang X."/>
        </authorList>
    </citation>
    <scope>NUCLEOTIDE SEQUENCE [LARGE SCALE GENOMIC DNA]</scope>
    <source>
        <strain evidence="7 8">ROY-1-1-2</strain>
    </source>
</reference>
<comment type="subcellular location">
    <subcellularLocation>
        <location evidence="1 4">Bacterial flagellum basal body</location>
    </subcellularLocation>
</comment>
<dbReference type="PANTHER" id="PTHR30435:SF1">
    <property type="entry name" value="FLAGELLAR HOOK PROTEIN FLGE"/>
    <property type="match status" value="1"/>
</dbReference>
<sequence>MSIYGSLTTAVTGLNAQARALGHISDNIANAQTIGYKRVNSAFETLVLQSNSRIHSPGGVMAQPIFANNIQGSLTQVQSPTNVAIQGAGFFSVSKLSSGLNGPGQVGETVQTQTGTLNADNVYYTRAGDFELDQNRYLVNSAGFALNGWTVDPLTNQLNKDVIQPIQVNTLIDRPEATKSIDYAANLPANPTPGVRIPTSSIQVFDTQGNARTVNLNWRQQSSNDWRLTVEAPGSSAQPVAGSFTGNPVAIGLGQNIPGQTAIPQVTTITVGGNNDNGVDRLRIGETYTVNVDGTDYSLKITKDNVASIRTYSGLAGAIANQINSASPSPPVIATVDGAIISLTARNAGTPFRVTKTVDQGTATNNTVSTGTQTAATTSTGESWRYSFPQTQIDIGDVFSVTVDTGGTEGKITASVTVTAANYASFVNMSGVTEALANKFNQMTTLATASSTGSVITFQMDAAGASFPAAVLPQTLNPEISVDNVAAGNNTLTVSTTQTNVAGVRQQQTVTLTGTPGDVGAIYTLQVNGTPVTYTTTGSEMTMAEITAALANSINSNTSLPVTASSSGGVIQLTAKTASTPAVTNTFDTVTTVPTATVTLGGSTQIDVGDTYRIEVAGEPFELPVTAGNYEQYDTPAEVMAYFASAINAAAADGTIPATYSAAVSGTNGLVISGVTVAGDVTSNISNATAQQFSVQQTAVVGETPAHIGLTFGTTPETVGTLTRISTAFAGTGTAITAANQNEGSEATITFTVNYGFGEQQITLNLGQFQRPGGVTQYAGSEINVLQFVQDGVPRGQFKDVVFGENGEVLVNYDNGRSKTVARVPVVTFNNPNALQRDAGGVFLETAEAGKPNFNDAGQNGSGQVISNTVEGSNVDIADEFTKLIVTQRTYSANTKIVTTSDEMLQEVLGLKR</sequence>
<keyword evidence="7" id="KW-0966">Cell projection</keyword>
<dbReference type="Pfam" id="PF06429">
    <property type="entry name" value="Flg_bbr_C"/>
    <property type="match status" value="1"/>
</dbReference>
<feature type="domain" description="Flagellar basal body rod protein N-terminal" evidence="5">
    <location>
        <begin position="7"/>
        <end position="37"/>
    </location>
</feature>
<dbReference type="NCBIfam" id="TIGR03506">
    <property type="entry name" value="FlgEFG_subfam"/>
    <property type="match status" value="2"/>
</dbReference>
<dbReference type="RefSeq" id="WP_180285684.1">
    <property type="nucleotide sequence ID" value="NZ_JABFDB010000032.1"/>
</dbReference>
<dbReference type="InterPro" id="IPR001444">
    <property type="entry name" value="Flag_bb_rod_N"/>
</dbReference>
<organism evidence="7 8">
    <name type="scientific">Azospirillum oleiclasticum</name>
    <dbReference type="NCBI Taxonomy" id="2735135"/>
    <lineage>
        <taxon>Bacteria</taxon>
        <taxon>Pseudomonadati</taxon>
        <taxon>Pseudomonadota</taxon>
        <taxon>Alphaproteobacteria</taxon>
        <taxon>Rhodospirillales</taxon>
        <taxon>Azospirillaceae</taxon>
        <taxon>Azospirillum</taxon>
    </lineage>
</organism>
<evidence type="ECO:0000259" key="5">
    <source>
        <dbReference type="Pfam" id="PF00460"/>
    </source>
</evidence>
<gene>
    <name evidence="7" type="ORF">HND93_29780</name>
</gene>